<feature type="domain" description="Multidrug resistance protein MdtA-like barrel-sandwich hybrid" evidence="3">
    <location>
        <begin position="47"/>
        <end position="210"/>
    </location>
</feature>
<protein>
    <submittedName>
        <fullName evidence="4">Efflux transporter periplasmic adaptor subunit</fullName>
    </submittedName>
</protein>
<feature type="coiled-coil region" evidence="1">
    <location>
        <begin position="153"/>
        <end position="187"/>
    </location>
</feature>
<dbReference type="GO" id="GO:0005886">
    <property type="term" value="C:plasma membrane"/>
    <property type="evidence" value="ECO:0007669"/>
    <property type="project" value="TreeGrafter"/>
</dbReference>
<dbReference type="PANTHER" id="PTHR30438">
    <property type="entry name" value="36 KDA ANTIGEN-RELATED"/>
    <property type="match status" value="1"/>
</dbReference>
<proteinExistence type="predicted"/>
<keyword evidence="2" id="KW-1133">Transmembrane helix</keyword>
<gene>
    <name evidence="4" type="ORF">DD728_15945</name>
</gene>
<feature type="coiled-coil region" evidence="1">
    <location>
        <begin position="80"/>
        <end position="107"/>
    </location>
</feature>
<keyword evidence="1" id="KW-0175">Coiled coil</keyword>
<dbReference type="Proteomes" id="UP000263957">
    <property type="component" value="Unassembled WGS sequence"/>
</dbReference>
<feature type="transmembrane region" description="Helical" evidence="2">
    <location>
        <begin position="7"/>
        <end position="25"/>
    </location>
</feature>
<dbReference type="Gene3D" id="1.10.287.470">
    <property type="entry name" value="Helix hairpin bin"/>
    <property type="match status" value="1"/>
</dbReference>
<dbReference type="AlphaFoldDB" id="A0A356W9H6"/>
<evidence type="ECO:0000256" key="1">
    <source>
        <dbReference type="SAM" id="Coils"/>
    </source>
</evidence>
<name>A0A356W9H6_9PROT</name>
<keyword evidence="2" id="KW-0472">Membrane</keyword>
<accession>A0A356W9H6</accession>
<comment type="caution">
    <text evidence="4">The sequence shown here is derived from an EMBL/GenBank/DDBJ whole genome shotgun (WGS) entry which is preliminary data.</text>
</comment>
<dbReference type="EMBL" id="DOGS01000319">
    <property type="protein sequence ID" value="HBQ50339.1"/>
    <property type="molecule type" value="Genomic_DNA"/>
</dbReference>
<dbReference type="SUPFAM" id="SSF111369">
    <property type="entry name" value="HlyD-like secretion proteins"/>
    <property type="match status" value="2"/>
</dbReference>
<evidence type="ECO:0000313" key="4">
    <source>
        <dbReference type="EMBL" id="HBQ50339.1"/>
    </source>
</evidence>
<evidence type="ECO:0000259" key="3">
    <source>
        <dbReference type="Pfam" id="PF25917"/>
    </source>
</evidence>
<organism evidence="4 5">
    <name type="scientific">Hyphomonas atlantica</name>
    <dbReference type="NCBI Taxonomy" id="1280948"/>
    <lineage>
        <taxon>Bacteria</taxon>
        <taxon>Pseudomonadati</taxon>
        <taxon>Pseudomonadota</taxon>
        <taxon>Alphaproteobacteria</taxon>
        <taxon>Hyphomonadales</taxon>
        <taxon>Hyphomonadaceae</taxon>
        <taxon>Hyphomonas</taxon>
    </lineage>
</organism>
<reference evidence="4 5" key="1">
    <citation type="journal article" date="2018" name="Nat. Biotechnol.">
        <title>A standardized bacterial taxonomy based on genome phylogeny substantially revises the tree of life.</title>
        <authorList>
            <person name="Parks D.H."/>
            <person name="Chuvochina M."/>
            <person name="Waite D.W."/>
            <person name="Rinke C."/>
            <person name="Skarshewski A."/>
            <person name="Chaumeil P.A."/>
            <person name="Hugenholtz P."/>
        </authorList>
    </citation>
    <scope>NUCLEOTIDE SEQUENCE [LARGE SCALE GENOMIC DNA]</scope>
    <source>
        <strain evidence="4">UBA10378</strain>
    </source>
</reference>
<sequence>MNSRKILTAGAVVIAIAIGGGFFWWQQHRTELPDGFSRANGRIEAKRVDVALKFAGRIAEVVVDEGEMVAEGALIARIDATELEAEVRAAEAATRQAQQELAQAKALVTQREGELALAKSELKRTELLAERGFATGETLDRRRSQEITAAAALNTARAQITAAEAAIEAAEAKTAALKANLADYTLTAPRSGRVQYRLAEPGEVLSAGGKVVTLLDLTDVYMDVYLPTDDAGRLRFGAEARLILDAAPQYVIPATVNFVASEAQFTPKYVETKSEREKLMFRVKLQIPAEVLSKYQKVVKTGVPGVAVVRVSPEAEWPAELAVKLP</sequence>
<dbReference type="Gene3D" id="2.40.30.170">
    <property type="match status" value="1"/>
</dbReference>
<evidence type="ECO:0000256" key="2">
    <source>
        <dbReference type="SAM" id="Phobius"/>
    </source>
</evidence>
<dbReference type="Gene3D" id="2.40.50.100">
    <property type="match status" value="1"/>
</dbReference>
<dbReference type="Pfam" id="PF25917">
    <property type="entry name" value="BSH_RND"/>
    <property type="match status" value="1"/>
</dbReference>
<keyword evidence="2" id="KW-0812">Transmembrane</keyword>
<dbReference type="PANTHER" id="PTHR30438:SF2">
    <property type="entry name" value="MEMBRANE PROTEIN"/>
    <property type="match status" value="1"/>
</dbReference>
<evidence type="ECO:0000313" key="5">
    <source>
        <dbReference type="Proteomes" id="UP000263957"/>
    </source>
</evidence>
<dbReference type="InterPro" id="IPR058625">
    <property type="entry name" value="MdtA-like_BSH"/>
</dbReference>